<keyword evidence="2" id="KW-0812">Transmembrane</keyword>
<keyword evidence="2" id="KW-1133">Transmembrane helix</keyword>
<feature type="transmembrane region" description="Helical" evidence="2">
    <location>
        <begin position="120"/>
        <end position="140"/>
    </location>
</feature>
<dbReference type="EMBL" id="CP021748">
    <property type="protein sequence ID" value="ARX82060.1"/>
    <property type="molecule type" value="Genomic_DNA"/>
</dbReference>
<organism evidence="3 4">
    <name type="scientific">Streptomyces alboflavus</name>
    <dbReference type="NCBI Taxonomy" id="67267"/>
    <lineage>
        <taxon>Bacteria</taxon>
        <taxon>Bacillati</taxon>
        <taxon>Actinomycetota</taxon>
        <taxon>Actinomycetes</taxon>
        <taxon>Kitasatosporales</taxon>
        <taxon>Streptomycetaceae</taxon>
        <taxon>Streptomyces</taxon>
    </lineage>
</organism>
<sequence>MIQIQAALFWAYAVGATFALAAGRQLQVWERINAGEGPRTRSRAANPYLALTVLFAAVLMVPTGLFLLWQNPSWATMHVADSHEGVWAGFVLFYAGGVPVAAILGFLAAQILVLVGAGYWAYLQCVGGYFLLFGTLVHGWDGSGYERFLSPGARDWADWPRDSVVNNALDFLTSGTFLALLVFGAAVIGTMLMTEIGWLLEGWSLPGADEDRKVHPVLAVAVAGAGVYGLPFLGAVTASVLVRLLGGWLGLPLFAVLAGVVLLPRRSPVRRLYGLVGVPHRHWRADLDLDLAARPGKDDAAGPGAGPGSGGPPDPGGETQLTEGRPG</sequence>
<dbReference type="eggNOG" id="ENOG502ZZJC">
    <property type="taxonomic scope" value="Bacteria"/>
</dbReference>
<feature type="transmembrane region" description="Helical" evidence="2">
    <location>
        <begin position="240"/>
        <end position="263"/>
    </location>
</feature>
<protein>
    <submittedName>
        <fullName evidence="3">Uncharacterized protein</fullName>
    </submittedName>
</protein>
<feature type="transmembrane region" description="Helical" evidence="2">
    <location>
        <begin position="214"/>
        <end position="234"/>
    </location>
</feature>
<feature type="region of interest" description="Disordered" evidence="1">
    <location>
        <begin position="294"/>
        <end position="327"/>
    </location>
</feature>
<accession>A0A1Z1W6N8</accession>
<feature type="transmembrane region" description="Helical" evidence="2">
    <location>
        <begin position="89"/>
        <end position="113"/>
    </location>
</feature>
<dbReference type="KEGG" id="salf:SMD44_01461"/>
<evidence type="ECO:0000256" key="2">
    <source>
        <dbReference type="SAM" id="Phobius"/>
    </source>
</evidence>
<proteinExistence type="predicted"/>
<dbReference type="Proteomes" id="UP000195880">
    <property type="component" value="Chromosome"/>
</dbReference>
<keyword evidence="2" id="KW-0472">Membrane</keyword>
<evidence type="ECO:0000256" key="1">
    <source>
        <dbReference type="SAM" id="MobiDB-lite"/>
    </source>
</evidence>
<feature type="transmembrane region" description="Helical" evidence="2">
    <location>
        <begin position="48"/>
        <end position="69"/>
    </location>
</feature>
<keyword evidence="4" id="KW-1185">Reference proteome</keyword>
<feature type="transmembrane region" description="Helical" evidence="2">
    <location>
        <begin position="171"/>
        <end position="193"/>
    </location>
</feature>
<dbReference type="AlphaFoldDB" id="A0A1Z1W6N8"/>
<dbReference type="RefSeq" id="WP_237307016.1">
    <property type="nucleotide sequence ID" value="NZ_CP021748.1"/>
</dbReference>
<name>A0A1Z1W6N8_9ACTN</name>
<gene>
    <name evidence="3" type="ORF">SMD44_01461</name>
</gene>
<evidence type="ECO:0000313" key="3">
    <source>
        <dbReference type="EMBL" id="ARX82060.1"/>
    </source>
</evidence>
<feature type="transmembrane region" description="Helical" evidence="2">
    <location>
        <begin position="6"/>
        <end position="23"/>
    </location>
</feature>
<evidence type="ECO:0000313" key="4">
    <source>
        <dbReference type="Proteomes" id="UP000195880"/>
    </source>
</evidence>
<reference evidence="3 4" key="1">
    <citation type="submission" date="2017-05" db="EMBL/GenBank/DDBJ databases">
        <title>Streptomyces alboflavus Genome sequencing and assembly.</title>
        <authorList>
            <person name="Wang Y."/>
            <person name="Du B."/>
            <person name="Ding Y."/>
            <person name="Liu H."/>
            <person name="Hou Q."/>
            <person name="Liu K."/>
            <person name="Wang C."/>
            <person name="Yao L."/>
        </authorList>
    </citation>
    <scope>NUCLEOTIDE SEQUENCE [LARGE SCALE GENOMIC DNA]</scope>
    <source>
        <strain evidence="3 4">MDJK44</strain>
    </source>
</reference>
<dbReference type="STRING" id="67267.GCA_000716675_03708"/>